<sequence>MKPLFFSILGVFFSVQVHAQSAASQPYKPGASLKPGEPQLLFSFPDYIAQPDGMAVDPEGNVFFSCPNSSAPAYPGLLVKITPDYQWEVAYNLPAHPTTHKAVPMGISFGPDGNLYIADNQYNLDSNFQSRILRLNMENGKPVGVDVVAKGLKHPNALRWHKNDLYITDTKWRTSDDMHTSGIFRIASHEMENDSVQIQPSMEERHLIATFEAIPQDGNDLGTDGMDFDSQGNLFVGMFTDGRVFKLTFDQSGAVNSKEEFLKLGTIPCCDGIFIDKTTDHLYIADSELNAIHVVTKKGEVRTLAKNGDTDGADGGLDQPCEPLLVGDKLFVANYDQPNSPSFVNKQADGVHTMSIIQVPAEFLSTQSTTQR</sequence>
<evidence type="ECO:0000259" key="3">
    <source>
        <dbReference type="Pfam" id="PF08450"/>
    </source>
</evidence>
<keyword evidence="1" id="KW-0378">Hydrolase</keyword>
<dbReference type="Pfam" id="PF08450">
    <property type="entry name" value="SGL"/>
    <property type="match status" value="1"/>
</dbReference>
<reference evidence="4 5" key="1">
    <citation type="submission" date="2016-10" db="EMBL/GenBank/DDBJ databases">
        <authorList>
            <person name="de Groot N.N."/>
        </authorList>
    </citation>
    <scope>NUCLEOTIDE SEQUENCE [LARGE SCALE GENOMIC DNA]</scope>
    <source>
        <strain evidence="4 5">DSM 25186</strain>
    </source>
</reference>
<dbReference type="InterPro" id="IPR011042">
    <property type="entry name" value="6-blade_b-propeller_TolB-like"/>
</dbReference>
<dbReference type="PANTHER" id="PTHR47572:SF4">
    <property type="entry name" value="LACTONASE DRP35"/>
    <property type="match status" value="1"/>
</dbReference>
<protein>
    <submittedName>
        <fullName evidence="4">SMP-30/Gluconolaconase/LRE-like region-containing protein</fullName>
    </submittedName>
</protein>
<accession>A0A1G9NF51</accession>
<evidence type="ECO:0000256" key="2">
    <source>
        <dbReference type="SAM" id="SignalP"/>
    </source>
</evidence>
<dbReference type="Gene3D" id="2.120.10.30">
    <property type="entry name" value="TolB, C-terminal domain"/>
    <property type="match status" value="1"/>
</dbReference>
<dbReference type="InterPro" id="IPR051262">
    <property type="entry name" value="SMP-30/CGR1_Lactonase"/>
</dbReference>
<evidence type="ECO:0000313" key="4">
    <source>
        <dbReference type="EMBL" id="SDL84667.1"/>
    </source>
</evidence>
<dbReference type="SUPFAM" id="SSF63829">
    <property type="entry name" value="Calcium-dependent phosphotriesterase"/>
    <property type="match status" value="1"/>
</dbReference>
<dbReference type="AlphaFoldDB" id="A0A1G9NF51"/>
<evidence type="ECO:0000313" key="5">
    <source>
        <dbReference type="Proteomes" id="UP000198510"/>
    </source>
</evidence>
<gene>
    <name evidence="4" type="ORF">SAMN05421823_108263</name>
</gene>
<name>A0A1G9NF51_9BACT</name>
<keyword evidence="2" id="KW-0732">Signal</keyword>
<evidence type="ECO:0000256" key="1">
    <source>
        <dbReference type="ARBA" id="ARBA00022801"/>
    </source>
</evidence>
<keyword evidence="5" id="KW-1185">Reference proteome</keyword>
<dbReference type="STRING" id="1075417.SAMN05421823_108263"/>
<feature type="domain" description="SMP-30/Gluconolactonase/LRE-like region" evidence="3">
    <location>
        <begin position="109"/>
        <end position="248"/>
    </location>
</feature>
<dbReference type="PANTHER" id="PTHR47572">
    <property type="entry name" value="LIPOPROTEIN-RELATED"/>
    <property type="match status" value="1"/>
</dbReference>
<dbReference type="EMBL" id="FNFO01000008">
    <property type="protein sequence ID" value="SDL84667.1"/>
    <property type="molecule type" value="Genomic_DNA"/>
</dbReference>
<organism evidence="4 5">
    <name type="scientific">Catalinimonas alkaloidigena</name>
    <dbReference type="NCBI Taxonomy" id="1075417"/>
    <lineage>
        <taxon>Bacteria</taxon>
        <taxon>Pseudomonadati</taxon>
        <taxon>Bacteroidota</taxon>
        <taxon>Cytophagia</taxon>
        <taxon>Cytophagales</taxon>
        <taxon>Catalimonadaceae</taxon>
        <taxon>Catalinimonas</taxon>
    </lineage>
</organism>
<dbReference type="InterPro" id="IPR013658">
    <property type="entry name" value="SGL"/>
</dbReference>
<dbReference type="OrthoDB" id="2531681at2"/>
<dbReference type="Proteomes" id="UP000198510">
    <property type="component" value="Unassembled WGS sequence"/>
</dbReference>
<proteinExistence type="predicted"/>
<feature type="signal peptide" evidence="2">
    <location>
        <begin position="1"/>
        <end position="19"/>
    </location>
</feature>
<dbReference type="RefSeq" id="WP_143017385.1">
    <property type="nucleotide sequence ID" value="NZ_FNFO01000008.1"/>
</dbReference>
<feature type="chain" id="PRO_5011552315" evidence="2">
    <location>
        <begin position="20"/>
        <end position="372"/>
    </location>
</feature>